<dbReference type="EMBL" id="JABDJR010000314">
    <property type="protein sequence ID" value="NNF06680.1"/>
    <property type="molecule type" value="Genomic_DNA"/>
</dbReference>
<dbReference type="AlphaFoldDB" id="A0A7Y2H255"/>
<dbReference type="Proteomes" id="UP000547674">
    <property type="component" value="Unassembled WGS sequence"/>
</dbReference>
<evidence type="ECO:0000256" key="1">
    <source>
        <dbReference type="ARBA" id="ARBA00022729"/>
    </source>
</evidence>
<evidence type="ECO:0000313" key="5">
    <source>
        <dbReference type="Proteomes" id="UP000547674"/>
    </source>
</evidence>
<feature type="signal peptide" evidence="2">
    <location>
        <begin position="1"/>
        <end position="30"/>
    </location>
</feature>
<dbReference type="Pfam" id="PF13505">
    <property type="entry name" value="OMP_b-brl"/>
    <property type="match status" value="1"/>
</dbReference>
<accession>A0A7Y2H255</accession>
<keyword evidence="1 2" id="KW-0732">Signal</keyword>
<evidence type="ECO:0000259" key="3">
    <source>
        <dbReference type="Pfam" id="PF13505"/>
    </source>
</evidence>
<protein>
    <submittedName>
        <fullName evidence="4">Outer membrane beta-barrel protein</fullName>
    </submittedName>
</protein>
<feature type="domain" description="Outer membrane protein beta-barrel" evidence="3">
    <location>
        <begin position="29"/>
        <end position="226"/>
    </location>
</feature>
<sequence length="321" mass="35453">MKSLDRFLRILVVGAIAALGAGSWVSDAQAQFIDEEPVGRLTIGGIIGAQFPGMKDINDNISTVNRFLTIEEVRRMDDVNVALVTGLDVRYKFSDRFSLALTWGALNARSEFDVTRADMRFYSRATTYGANLLYHFPGVVEFNDRVQVYAGGGFMLLQNGLVEWQAIDNTTNFFLEEGNLSEMSGKGTATGSGSGLNLMVGGSFQLGGRFSAAVDFGYRFGSLNNLELNDSEFEGLFERFGLGDPDDGEDEIIREPGDWAVYDFFLRDPSSTAFDGRKRTDPREEGLEQTGCGDCPLYYTGGPIEVDYSGPYAQFSFRIHF</sequence>
<dbReference type="InterPro" id="IPR011250">
    <property type="entry name" value="OMP/PagP_B-barrel"/>
</dbReference>
<evidence type="ECO:0000313" key="4">
    <source>
        <dbReference type="EMBL" id="NNF06680.1"/>
    </source>
</evidence>
<evidence type="ECO:0000256" key="2">
    <source>
        <dbReference type="SAM" id="SignalP"/>
    </source>
</evidence>
<comment type="caution">
    <text evidence="4">The sequence shown here is derived from an EMBL/GenBank/DDBJ whole genome shotgun (WGS) entry which is preliminary data.</text>
</comment>
<dbReference type="InterPro" id="IPR027385">
    <property type="entry name" value="Beta-barrel_OMP"/>
</dbReference>
<gene>
    <name evidence="4" type="ORF">HKN21_07965</name>
</gene>
<organism evidence="4 5">
    <name type="scientific">Eiseniibacteriota bacterium</name>
    <dbReference type="NCBI Taxonomy" id="2212470"/>
    <lineage>
        <taxon>Bacteria</taxon>
        <taxon>Candidatus Eiseniibacteriota</taxon>
    </lineage>
</organism>
<proteinExistence type="predicted"/>
<dbReference type="SUPFAM" id="SSF56925">
    <property type="entry name" value="OMPA-like"/>
    <property type="match status" value="1"/>
</dbReference>
<feature type="chain" id="PRO_5031420175" evidence="2">
    <location>
        <begin position="31"/>
        <end position="321"/>
    </location>
</feature>
<name>A0A7Y2H255_UNCEI</name>
<reference evidence="4 5" key="1">
    <citation type="submission" date="2020-03" db="EMBL/GenBank/DDBJ databases">
        <title>Metabolic flexibility allows generalist bacteria to become dominant in a frequently disturbed ecosystem.</title>
        <authorList>
            <person name="Chen Y.-J."/>
            <person name="Leung P.M."/>
            <person name="Bay S.K."/>
            <person name="Hugenholtz P."/>
            <person name="Kessler A.J."/>
            <person name="Shelley G."/>
            <person name="Waite D.W."/>
            <person name="Cook P.L."/>
            <person name="Greening C."/>
        </authorList>
    </citation>
    <scope>NUCLEOTIDE SEQUENCE [LARGE SCALE GENOMIC DNA]</scope>
    <source>
        <strain evidence="4">SS_bin_28</strain>
    </source>
</reference>
<dbReference type="Gene3D" id="2.40.160.20">
    <property type="match status" value="1"/>
</dbReference>